<dbReference type="Proteomes" id="UP000297900">
    <property type="component" value="Unassembled WGS sequence"/>
</dbReference>
<protein>
    <submittedName>
        <fullName evidence="2">Uncharacterized protein</fullName>
    </submittedName>
</protein>
<evidence type="ECO:0000256" key="1">
    <source>
        <dbReference type="SAM" id="MobiDB-lite"/>
    </source>
</evidence>
<dbReference type="OrthoDB" id="2665998at2"/>
<dbReference type="EMBL" id="SOMN01000025">
    <property type="protein sequence ID" value="TFE24515.1"/>
    <property type="molecule type" value="Genomic_DNA"/>
</dbReference>
<feature type="compositionally biased region" description="Basic residues" evidence="1">
    <location>
        <begin position="17"/>
        <end position="34"/>
    </location>
</feature>
<feature type="region of interest" description="Disordered" evidence="1">
    <location>
        <begin position="10"/>
        <end position="60"/>
    </location>
</feature>
<dbReference type="RefSeq" id="WP_135153159.1">
    <property type="nucleotide sequence ID" value="NZ_SOMN01000025.1"/>
</dbReference>
<comment type="caution">
    <text evidence="2">The sequence shown here is derived from an EMBL/GenBank/DDBJ whole genome shotgun (WGS) entry which is preliminary data.</text>
</comment>
<sequence>MLKRLLQKLLGSVQHSKNGRHRYSSSGRKQHYGRRNSSDQGYGHHNQGQGYYKNKYRSSS</sequence>
<evidence type="ECO:0000313" key="2">
    <source>
        <dbReference type="EMBL" id="TFE24515.1"/>
    </source>
</evidence>
<keyword evidence="3" id="KW-1185">Reference proteome</keyword>
<feature type="compositionally biased region" description="Low complexity" evidence="1">
    <location>
        <begin position="40"/>
        <end position="52"/>
    </location>
</feature>
<accession>A0A4Y8LSV7</accession>
<organism evidence="2 3">
    <name type="scientific">Cohnella luojiensis</name>
    <dbReference type="NCBI Taxonomy" id="652876"/>
    <lineage>
        <taxon>Bacteria</taxon>
        <taxon>Bacillati</taxon>
        <taxon>Bacillota</taxon>
        <taxon>Bacilli</taxon>
        <taxon>Bacillales</taxon>
        <taxon>Paenibacillaceae</taxon>
        <taxon>Cohnella</taxon>
    </lineage>
</organism>
<gene>
    <name evidence="2" type="ORF">E2980_15805</name>
</gene>
<reference evidence="2 3" key="1">
    <citation type="submission" date="2019-03" db="EMBL/GenBank/DDBJ databases">
        <title>Cohnella endophytica sp. nov., a novel endophytic bacterium isolated from bark of Sonneratia apetala.</title>
        <authorList>
            <person name="Tuo L."/>
        </authorList>
    </citation>
    <scope>NUCLEOTIDE SEQUENCE [LARGE SCALE GENOMIC DNA]</scope>
    <source>
        <strain evidence="2 3">CCTCC AB 208254</strain>
    </source>
</reference>
<evidence type="ECO:0000313" key="3">
    <source>
        <dbReference type="Proteomes" id="UP000297900"/>
    </source>
</evidence>
<dbReference type="AlphaFoldDB" id="A0A4Y8LSV7"/>
<proteinExistence type="predicted"/>
<name>A0A4Y8LSV7_9BACL</name>